<dbReference type="HOGENOM" id="CLU_018250_1_0_1"/>
<evidence type="ECO:0000256" key="3">
    <source>
        <dbReference type="SAM" id="MobiDB-lite"/>
    </source>
</evidence>
<dbReference type="Proteomes" id="UP000030816">
    <property type="component" value="Unassembled WGS sequence"/>
</dbReference>
<evidence type="ECO:0000313" key="5">
    <source>
        <dbReference type="EMBL" id="KHN99549.1"/>
    </source>
</evidence>
<dbReference type="GO" id="GO:0035091">
    <property type="term" value="F:phosphatidylinositol binding"/>
    <property type="evidence" value="ECO:0007669"/>
    <property type="project" value="TreeGrafter"/>
</dbReference>
<dbReference type="EMBL" id="AZHE01000004">
    <property type="protein sequence ID" value="KHN99549.1"/>
    <property type="molecule type" value="Genomic_DNA"/>
</dbReference>
<dbReference type="RefSeq" id="XP_040680615.1">
    <property type="nucleotide sequence ID" value="XM_040821201.1"/>
</dbReference>
<accession>A0A0B2X0Z6</accession>
<dbReference type="PANTHER" id="PTHR22999">
    <property type="entry name" value="PX SERINE/THREONINE KINASE PXK"/>
    <property type="match status" value="1"/>
</dbReference>
<feature type="region of interest" description="Disordered" evidence="3">
    <location>
        <begin position="337"/>
        <end position="363"/>
    </location>
</feature>
<dbReference type="STRING" id="1081103.A0A0B2X0Z6"/>
<dbReference type="Pfam" id="PF02194">
    <property type="entry name" value="PXA"/>
    <property type="match status" value="1"/>
</dbReference>
<evidence type="ECO:0000256" key="1">
    <source>
        <dbReference type="ARBA" id="ARBA00004496"/>
    </source>
</evidence>
<feature type="region of interest" description="Disordered" evidence="3">
    <location>
        <begin position="1"/>
        <end position="46"/>
    </location>
</feature>
<comment type="caution">
    <text evidence="5">The sequence shown here is derived from an EMBL/GenBank/DDBJ whole genome shotgun (WGS) entry which is preliminary data.</text>
</comment>
<comment type="subcellular location">
    <subcellularLocation>
        <location evidence="1">Cytoplasm</location>
    </subcellularLocation>
</comment>
<dbReference type="GO" id="GO:0005769">
    <property type="term" value="C:early endosome"/>
    <property type="evidence" value="ECO:0007669"/>
    <property type="project" value="TreeGrafter"/>
</dbReference>
<keyword evidence="6" id="KW-1185">Reference proteome</keyword>
<dbReference type="PANTHER" id="PTHR22999:SF23">
    <property type="entry name" value="SORTING NEXIN-16"/>
    <property type="match status" value="1"/>
</dbReference>
<dbReference type="GO" id="GO:0045022">
    <property type="term" value="P:early endosome to late endosome transport"/>
    <property type="evidence" value="ECO:0007669"/>
    <property type="project" value="TreeGrafter"/>
</dbReference>
<dbReference type="GO" id="GO:0005770">
    <property type="term" value="C:late endosome"/>
    <property type="evidence" value="ECO:0007669"/>
    <property type="project" value="TreeGrafter"/>
</dbReference>
<dbReference type="InterPro" id="IPR051837">
    <property type="entry name" value="SortingNexin/PXDomain-PKLike"/>
</dbReference>
<feature type="domain" description="PXA" evidence="4">
    <location>
        <begin position="87"/>
        <end position="274"/>
    </location>
</feature>
<dbReference type="InterPro" id="IPR003114">
    <property type="entry name" value="Phox_assoc"/>
</dbReference>
<reference evidence="5 6" key="1">
    <citation type="journal article" date="2014" name="Proc. Natl. Acad. Sci. U.S.A.">
        <title>Trajectory and genomic determinants of fungal-pathogen speciation and host adaptation.</title>
        <authorList>
            <person name="Hu X."/>
            <person name="Xiao G."/>
            <person name="Zheng P."/>
            <person name="Shang Y."/>
            <person name="Su Y."/>
            <person name="Zhang X."/>
            <person name="Liu X."/>
            <person name="Zhan S."/>
            <person name="St Leger R.J."/>
            <person name="Wang C."/>
        </authorList>
    </citation>
    <scope>NUCLEOTIDE SEQUENCE [LARGE SCALE GENOMIC DNA]</scope>
    <source>
        <strain evidence="5 6">ARSEF 1941</strain>
    </source>
</reference>
<gene>
    <name evidence="5" type="ORF">MAM_02402</name>
</gene>
<dbReference type="GeneID" id="63736857"/>
<name>A0A0B2X0Z6_METAS</name>
<organism evidence="5 6">
    <name type="scientific">Metarhizium album (strain ARSEF 1941)</name>
    <dbReference type="NCBI Taxonomy" id="1081103"/>
    <lineage>
        <taxon>Eukaryota</taxon>
        <taxon>Fungi</taxon>
        <taxon>Dikarya</taxon>
        <taxon>Ascomycota</taxon>
        <taxon>Pezizomycotina</taxon>
        <taxon>Sordariomycetes</taxon>
        <taxon>Hypocreomycetidae</taxon>
        <taxon>Hypocreales</taxon>
        <taxon>Clavicipitaceae</taxon>
        <taxon>Metarhizium</taxon>
    </lineage>
</organism>
<dbReference type="SMART" id="SM00313">
    <property type="entry name" value="PXA"/>
    <property type="match status" value="1"/>
</dbReference>
<feature type="compositionally biased region" description="Low complexity" evidence="3">
    <location>
        <begin position="24"/>
        <end position="35"/>
    </location>
</feature>
<evidence type="ECO:0000259" key="4">
    <source>
        <dbReference type="PROSITE" id="PS51207"/>
    </source>
</evidence>
<dbReference type="PROSITE" id="PS51207">
    <property type="entry name" value="PXA"/>
    <property type="match status" value="1"/>
</dbReference>
<protein>
    <submittedName>
        <fullName evidence="5">PXA domain protein</fullName>
    </submittedName>
</protein>
<proteinExistence type="predicted"/>
<keyword evidence="2" id="KW-0963">Cytoplasm</keyword>
<dbReference type="OrthoDB" id="5582218at2759"/>
<evidence type="ECO:0000256" key="2">
    <source>
        <dbReference type="ARBA" id="ARBA00022490"/>
    </source>
</evidence>
<evidence type="ECO:0000313" key="6">
    <source>
        <dbReference type="Proteomes" id="UP000030816"/>
    </source>
</evidence>
<dbReference type="AlphaFoldDB" id="A0A0B2X0Z6"/>
<sequence>MTTTSAIPEPSHVRTGASRHRHSASNAAAGAAAPATRRLNRASATDPLSDRATRALIRKVLLPQESGDKGRDPQTPIEELLPPLTSRNDVDLQLYAFLAIILRDFVQSWYSKITPDETFVAEIIHVIAHCTRALEQRLRKLDLESLLLHEIPGILNKHITTYRSTHPGRTSQTILVDGREAYHALWPLPFLSPVPISGEPTTTAKQLRNEAAYRQLLVQATVAVLLPTEDLENPCLTALVGQIFSELVIGNAIANKAVQPWLLFEAICIVDRVLAEKRQGSRCLKASSRAKTLLKGPRSWSVQGFFVSIIQVALVLMSTIRFAFNLITVSSSLPPRRRLTTDKKPAPEVSAGKGNTAQDAPSPPAKVPVLAFNAWSCLGNVIELHARMPWLGGFLSLLQLGAIYGPGRIAGLDGVLDRTRTGSRATDVPLNQVQPGTEFLASDLLDLACRRQVDARTSRHHTRSVMYISSHLAPWPPARDEPPTPSWQSPFPPASALRIASAPVASLRHSSQDPAARISEFGFFPAARLLSSRIQLLFSPSHLPPVLKMLRGALFPNNAPGSSSLLPPSSDRELRAIRRRAAKALWNMAPRRVGRLYLGGGLGAALGQLRENEEEEPVDELEGLLNVLGDDYCNKHLMYSVLELILVRLMPELCENGVDDLLRERLG</sequence>